<proteinExistence type="predicted"/>
<protein>
    <submittedName>
        <fullName evidence="1">Uncharacterized protein</fullName>
    </submittedName>
</protein>
<comment type="caution">
    <text evidence="1">The sequence shown here is derived from an EMBL/GenBank/DDBJ whole genome shotgun (WGS) entry which is preliminary data.</text>
</comment>
<organism evidence="1 2">
    <name type="scientific">Purpureocillium lilacinum</name>
    <name type="common">Paecilomyces lilacinus</name>
    <dbReference type="NCBI Taxonomy" id="33203"/>
    <lineage>
        <taxon>Eukaryota</taxon>
        <taxon>Fungi</taxon>
        <taxon>Dikarya</taxon>
        <taxon>Ascomycota</taxon>
        <taxon>Pezizomycotina</taxon>
        <taxon>Sordariomycetes</taxon>
        <taxon>Hypocreomycetidae</taxon>
        <taxon>Hypocreales</taxon>
        <taxon>Ophiocordycipitaceae</taxon>
        <taxon>Purpureocillium</taxon>
    </lineage>
</organism>
<gene>
    <name evidence="1" type="ORF">ACCO45_005490</name>
</gene>
<sequence length="160" mass="17535">MMILGPGPGFWLAQPSSPAAQEPQHTRGVPVGMLPCLVHLQPRIHCTGRSRVEERHTGKMGTHTSRPCPECLIQEQQVRCRECLSSPLSLVAPLSSTPVRSARPSNRRTRRSKFARSGQETANGPASAPRHLVTPTPVVVLVDLLRRIGVGVRFVQCKQL</sequence>
<evidence type="ECO:0000313" key="1">
    <source>
        <dbReference type="EMBL" id="KAL3960373.1"/>
    </source>
</evidence>
<accession>A0ACC4DW94</accession>
<keyword evidence="2" id="KW-1185">Reference proteome</keyword>
<name>A0ACC4DW94_PURLI</name>
<dbReference type="EMBL" id="JBGNUJ010000004">
    <property type="protein sequence ID" value="KAL3960373.1"/>
    <property type="molecule type" value="Genomic_DNA"/>
</dbReference>
<evidence type="ECO:0000313" key="2">
    <source>
        <dbReference type="Proteomes" id="UP001638806"/>
    </source>
</evidence>
<reference evidence="1" key="1">
    <citation type="submission" date="2024-12" db="EMBL/GenBank/DDBJ databases">
        <title>Comparative genomics and development of molecular markers within Purpureocillium lilacinum and among Purpureocillium species.</title>
        <authorList>
            <person name="Yeh Z.-Y."/>
            <person name="Ni N.-T."/>
            <person name="Lo P.-H."/>
            <person name="Mushyakhwo K."/>
            <person name="Lin C.-F."/>
            <person name="Nai Y.-S."/>
        </authorList>
    </citation>
    <scope>NUCLEOTIDE SEQUENCE</scope>
    <source>
        <strain evidence="1">NCHU-NPUST-175</strain>
    </source>
</reference>
<dbReference type="Proteomes" id="UP001638806">
    <property type="component" value="Unassembled WGS sequence"/>
</dbReference>